<evidence type="ECO:0000313" key="14">
    <source>
        <dbReference type="EMBL" id="CAF3687450.1"/>
    </source>
</evidence>
<evidence type="ECO:0000256" key="4">
    <source>
        <dbReference type="SAM" id="MobiDB-lite"/>
    </source>
</evidence>
<dbReference type="InterPro" id="IPR000387">
    <property type="entry name" value="Tyr_Pase_dom"/>
</dbReference>
<evidence type="ECO:0000313" key="16">
    <source>
        <dbReference type="Proteomes" id="UP000663854"/>
    </source>
</evidence>
<comment type="caution">
    <text evidence="7">The sequence shown here is derived from an EMBL/GenBank/DDBJ whole genome shotgun (WGS) entry which is preliminary data.</text>
</comment>
<dbReference type="EMBL" id="CAJNOL010001046">
    <property type="protein sequence ID" value="CAF1274592.1"/>
    <property type="molecule type" value="Genomic_DNA"/>
</dbReference>
<feature type="domain" description="Tyrosine specific protein phosphatases" evidence="6">
    <location>
        <begin position="78"/>
        <end position="139"/>
    </location>
</feature>
<gene>
    <name evidence="15" type="ORF">FNK824_LOCUS10802</name>
    <name evidence="14" type="ORF">JBS370_LOCUS8619</name>
    <name evidence="12" type="ORF">JXQ802_LOCUS28169</name>
    <name evidence="13" type="ORF">JXQ802_LOCUS28218</name>
    <name evidence="7" type="ORF">PYM288_LOCUS18825</name>
    <name evidence="8" type="ORF">PYM288_LOCUS18857</name>
    <name evidence="10" type="ORF">RFH988_LOCUS20085</name>
    <name evidence="9" type="ORF">SEV965_LOCUS15365</name>
    <name evidence="11" type="ORF">ZHD862_LOCUS23409</name>
</gene>
<dbReference type="OrthoDB" id="285418at2759"/>
<feature type="compositionally biased region" description="Polar residues" evidence="4">
    <location>
        <begin position="324"/>
        <end position="357"/>
    </location>
</feature>
<accession>A0A814MY12</accession>
<evidence type="ECO:0000313" key="13">
    <source>
        <dbReference type="EMBL" id="CAF1275555.1"/>
    </source>
</evidence>
<feature type="domain" description="Tyrosine-protein phosphatase" evidence="5">
    <location>
        <begin position="17"/>
        <end position="160"/>
    </location>
</feature>
<dbReference type="Proteomes" id="UP000663882">
    <property type="component" value="Unassembled WGS sequence"/>
</dbReference>
<sequence length="376" mass="42187">MNSTAMINLNRMTLLTSISEITPQLYISGQMAATVEQVQKLGITYVLNVAVESAPIVYPKPIKLEKFDIIDFPTAPISNYFNILTDKIHTHINANKQNKVLVHCMAGISRSVTIVCAYLVRYTNMSLRDAYLFCKRHRPICFPNLGFWNQLISYEYQMKKENSVKMIPTQFGHVPDVAFEEIKQLRNQQQQQPASLPFLAPTFASTLTNPSINSPTTDDTLFLSSNQTRPTARDISITNSTGTTRSRSLAPNTINRPSIISTSTNINNSIYQTPLPTTNKQLYSTSTRYGINRLNPSITTINNSIPLGSNSSQNLYTNTRGLPISTSPNIKQRNNHSHQSTTMTATLSNPSTINNEQQRSHYETTYRSSFIKPLVP</sequence>
<evidence type="ECO:0000313" key="8">
    <source>
        <dbReference type="EMBL" id="CAF1084705.1"/>
    </source>
</evidence>
<evidence type="ECO:0000313" key="11">
    <source>
        <dbReference type="EMBL" id="CAF1211943.1"/>
    </source>
</evidence>
<evidence type="ECO:0000313" key="7">
    <source>
        <dbReference type="EMBL" id="CAF1084092.1"/>
    </source>
</evidence>
<dbReference type="InterPro" id="IPR000340">
    <property type="entry name" value="Dual-sp_phosphatase_cat-dom"/>
</dbReference>
<dbReference type="AlphaFoldDB" id="A0A814MY12"/>
<evidence type="ECO:0000313" key="15">
    <source>
        <dbReference type="EMBL" id="CAF3726305.1"/>
    </source>
</evidence>
<dbReference type="EMBL" id="CAJNOO010001213">
    <property type="protein sequence ID" value="CAF1115804.1"/>
    <property type="molecule type" value="Genomic_DNA"/>
</dbReference>
<dbReference type="Proteomes" id="UP000663836">
    <property type="component" value="Unassembled WGS sequence"/>
</dbReference>
<feature type="compositionally biased region" description="Polar residues" evidence="4">
    <location>
        <begin position="236"/>
        <end position="251"/>
    </location>
</feature>
<keyword evidence="17" id="KW-1185">Reference proteome</keyword>
<dbReference type="EMBL" id="CAJOBD010000554">
    <property type="protein sequence ID" value="CAF3687450.1"/>
    <property type="molecule type" value="Genomic_DNA"/>
</dbReference>
<organism evidence="7 16">
    <name type="scientific">Rotaria sordida</name>
    <dbReference type="NCBI Taxonomy" id="392033"/>
    <lineage>
        <taxon>Eukaryota</taxon>
        <taxon>Metazoa</taxon>
        <taxon>Spiralia</taxon>
        <taxon>Gnathifera</taxon>
        <taxon>Rotifera</taxon>
        <taxon>Eurotatoria</taxon>
        <taxon>Bdelloidea</taxon>
        <taxon>Philodinida</taxon>
        <taxon>Philodinidae</taxon>
        <taxon>Rotaria</taxon>
    </lineage>
</organism>
<dbReference type="Proteomes" id="UP000663874">
    <property type="component" value="Unassembled WGS sequence"/>
</dbReference>
<dbReference type="SMART" id="SM00195">
    <property type="entry name" value="DSPc"/>
    <property type="match status" value="1"/>
</dbReference>
<dbReference type="Proteomes" id="UP000663854">
    <property type="component" value="Unassembled WGS sequence"/>
</dbReference>
<dbReference type="EMBL" id="CAJNOT010001520">
    <property type="protein sequence ID" value="CAF1211943.1"/>
    <property type="molecule type" value="Genomic_DNA"/>
</dbReference>
<evidence type="ECO:0000256" key="2">
    <source>
        <dbReference type="ARBA" id="ARBA00022801"/>
    </source>
</evidence>
<dbReference type="PANTHER" id="PTHR45961:SF6">
    <property type="entry name" value="IP21249P"/>
    <property type="match status" value="1"/>
</dbReference>
<evidence type="ECO:0000256" key="3">
    <source>
        <dbReference type="ARBA" id="ARBA00022912"/>
    </source>
</evidence>
<evidence type="ECO:0000259" key="5">
    <source>
        <dbReference type="PROSITE" id="PS50054"/>
    </source>
</evidence>
<evidence type="ECO:0008006" key="18">
    <source>
        <dbReference type="Google" id="ProtNLM"/>
    </source>
</evidence>
<proteinExistence type="inferred from homology"/>
<dbReference type="EMBL" id="CAJNOU010000798">
    <property type="protein sequence ID" value="CAF1091063.1"/>
    <property type="molecule type" value="Genomic_DNA"/>
</dbReference>
<dbReference type="PROSITE" id="PS50056">
    <property type="entry name" value="TYR_PHOSPHATASE_2"/>
    <property type="match status" value="1"/>
</dbReference>
<dbReference type="Gene3D" id="3.90.190.10">
    <property type="entry name" value="Protein tyrosine phosphatase superfamily"/>
    <property type="match status" value="1"/>
</dbReference>
<evidence type="ECO:0000313" key="17">
    <source>
        <dbReference type="Proteomes" id="UP000663870"/>
    </source>
</evidence>
<dbReference type="PROSITE" id="PS50054">
    <property type="entry name" value="TYR_PHOSPHATASE_DUAL"/>
    <property type="match status" value="1"/>
</dbReference>
<dbReference type="InterPro" id="IPR052103">
    <property type="entry name" value="Dual_spec_Phospatases"/>
</dbReference>
<dbReference type="Proteomes" id="UP000663889">
    <property type="component" value="Unassembled WGS sequence"/>
</dbReference>
<dbReference type="Proteomes" id="UP000663864">
    <property type="component" value="Unassembled WGS sequence"/>
</dbReference>
<keyword evidence="3" id="KW-0904">Protein phosphatase</keyword>
<reference evidence="7" key="1">
    <citation type="submission" date="2021-02" db="EMBL/GenBank/DDBJ databases">
        <authorList>
            <person name="Nowell W R."/>
        </authorList>
    </citation>
    <scope>NUCLEOTIDE SEQUENCE</scope>
</reference>
<evidence type="ECO:0000256" key="1">
    <source>
        <dbReference type="ARBA" id="ARBA00008601"/>
    </source>
</evidence>
<evidence type="ECO:0000313" key="10">
    <source>
        <dbReference type="EMBL" id="CAF1115804.1"/>
    </source>
</evidence>
<dbReference type="Proteomes" id="UP000663870">
    <property type="component" value="Unassembled WGS sequence"/>
</dbReference>
<dbReference type="EMBL" id="CAJNOH010000595">
    <property type="protein sequence ID" value="CAF1084092.1"/>
    <property type="molecule type" value="Genomic_DNA"/>
</dbReference>
<evidence type="ECO:0000313" key="9">
    <source>
        <dbReference type="EMBL" id="CAF1091063.1"/>
    </source>
</evidence>
<feature type="region of interest" description="Disordered" evidence="4">
    <location>
        <begin position="236"/>
        <end position="256"/>
    </location>
</feature>
<dbReference type="SUPFAM" id="SSF52799">
    <property type="entry name" value="(Phosphotyrosine protein) phosphatases II"/>
    <property type="match status" value="1"/>
</dbReference>
<dbReference type="InterPro" id="IPR029021">
    <property type="entry name" value="Prot-tyrosine_phosphatase-like"/>
</dbReference>
<dbReference type="GO" id="GO:0004721">
    <property type="term" value="F:phosphoprotein phosphatase activity"/>
    <property type="evidence" value="ECO:0007669"/>
    <property type="project" value="UniProtKB-KW"/>
</dbReference>
<dbReference type="Pfam" id="PF00782">
    <property type="entry name" value="DSPc"/>
    <property type="match status" value="1"/>
</dbReference>
<comment type="similarity">
    <text evidence="1">Belongs to the protein-tyrosine phosphatase family. Non-receptor class dual specificity subfamily.</text>
</comment>
<dbReference type="CDD" id="cd14498">
    <property type="entry name" value="DSP"/>
    <property type="match status" value="1"/>
</dbReference>
<dbReference type="EMBL" id="CAJNOL010001049">
    <property type="protein sequence ID" value="CAF1275555.1"/>
    <property type="molecule type" value="Genomic_DNA"/>
</dbReference>
<dbReference type="GO" id="GO:0005737">
    <property type="term" value="C:cytoplasm"/>
    <property type="evidence" value="ECO:0007669"/>
    <property type="project" value="TreeGrafter"/>
</dbReference>
<dbReference type="EMBL" id="CAJOBE010001236">
    <property type="protein sequence ID" value="CAF3726305.1"/>
    <property type="molecule type" value="Genomic_DNA"/>
</dbReference>
<name>A0A814MY12_9BILA</name>
<dbReference type="PANTHER" id="PTHR45961">
    <property type="entry name" value="IP21249P"/>
    <property type="match status" value="1"/>
</dbReference>
<evidence type="ECO:0000313" key="12">
    <source>
        <dbReference type="EMBL" id="CAF1274592.1"/>
    </source>
</evidence>
<feature type="region of interest" description="Disordered" evidence="4">
    <location>
        <begin position="324"/>
        <end position="376"/>
    </location>
</feature>
<dbReference type="InterPro" id="IPR020422">
    <property type="entry name" value="TYR_PHOSPHATASE_DUAL_dom"/>
</dbReference>
<keyword evidence="2" id="KW-0378">Hydrolase</keyword>
<evidence type="ECO:0000259" key="6">
    <source>
        <dbReference type="PROSITE" id="PS50056"/>
    </source>
</evidence>
<protein>
    <recommendedName>
        <fullName evidence="18">Protein-tyrosine-phosphatase</fullName>
    </recommendedName>
</protein>
<dbReference type="EMBL" id="CAJNOH010000597">
    <property type="protein sequence ID" value="CAF1084705.1"/>
    <property type="molecule type" value="Genomic_DNA"/>
</dbReference>